<dbReference type="PROSITE" id="PS50110">
    <property type="entry name" value="RESPONSE_REGULATORY"/>
    <property type="match status" value="1"/>
</dbReference>
<reference evidence="3 4" key="1">
    <citation type="submission" date="2024-08" db="EMBL/GenBank/DDBJ databases">
        <title>Whole-genome sequencing of halo(alkali)philic microorganisms from hypersaline lakes.</title>
        <authorList>
            <person name="Sorokin D.Y."/>
            <person name="Merkel A.Y."/>
            <person name="Messina E."/>
            <person name="Yakimov M."/>
        </authorList>
    </citation>
    <scope>NUCLEOTIDE SEQUENCE [LARGE SCALE GENOMIC DNA]</scope>
    <source>
        <strain evidence="3 4">Cl-TMA</strain>
    </source>
</reference>
<name>A0ABV4U0U6_9GAMM</name>
<evidence type="ECO:0000313" key="4">
    <source>
        <dbReference type="Proteomes" id="UP001575181"/>
    </source>
</evidence>
<dbReference type="PANTHER" id="PTHR44520">
    <property type="entry name" value="RESPONSE REGULATOR RCP1-RELATED"/>
    <property type="match status" value="1"/>
</dbReference>
<dbReference type="Gene3D" id="3.40.50.2300">
    <property type="match status" value="1"/>
</dbReference>
<gene>
    <name evidence="3" type="ORF">ACERLL_14060</name>
</gene>
<dbReference type="InterPro" id="IPR052893">
    <property type="entry name" value="TCS_response_regulator"/>
</dbReference>
<dbReference type="InterPro" id="IPR001789">
    <property type="entry name" value="Sig_transdc_resp-reg_receiver"/>
</dbReference>
<keyword evidence="1" id="KW-0597">Phosphoprotein</keyword>
<dbReference type="Pfam" id="PF00072">
    <property type="entry name" value="Response_reg"/>
    <property type="match status" value="1"/>
</dbReference>
<dbReference type="Proteomes" id="UP001575181">
    <property type="component" value="Unassembled WGS sequence"/>
</dbReference>
<feature type="domain" description="Response regulatory" evidence="2">
    <location>
        <begin position="5"/>
        <end position="130"/>
    </location>
</feature>
<proteinExistence type="predicted"/>
<accession>A0ABV4U0U6</accession>
<evidence type="ECO:0000256" key="1">
    <source>
        <dbReference type="PROSITE-ProRule" id="PRU00169"/>
    </source>
</evidence>
<sequence>MKPLSILLAEDSPADARLIGEALEENRFFVALHHVIDGVEALRFLRREGLYADRELPDLILLDLNMPRKDGREVLAEVEQDPRLRRLPVVVLTTSGVEEDLVRSTMDHANAFLTKPVNCDEFMALIRRLGDFWLTAVKLPPHD</sequence>
<organism evidence="3 4">
    <name type="scientific">Thiohalorhabdus methylotrophus</name>
    <dbReference type="NCBI Taxonomy" id="3242694"/>
    <lineage>
        <taxon>Bacteria</taxon>
        <taxon>Pseudomonadati</taxon>
        <taxon>Pseudomonadota</taxon>
        <taxon>Gammaproteobacteria</taxon>
        <taxon>Thiohalorhabdales</taxon>
        <taxon>Thiohalorhabdaceae</taxon>
        <taxon>Thiohalorhabdus</taxon>
    </lineage>
</organism>
<dbReference type="InterPro" id="IPR011006">
    <property type="entry name" value="CheY-like_superfamily"/>
</dbReference>
<dbReference type="RefSeq" id="WP_373656732.1">
    <property type="nucleotide sequence ID" value="NZ_JBGUAW010000009.1"/>
</dbReference>
<dbReference type="CDD" id="cd17557">
    <property type="entry name" value="REC_Rcp-like"/>
    <property type="match status" value="1"/>
</dbReference>
<evidence type="ECO:0000259" key="2">
    <source>
        <dbReference type="PROSITE" id="PS50110"/>
    </source>
</evidence>
<dbReference type="PANTHER" id="PTHR44520:SF2">
    <property type="entry name" value="RESPONSE REGULATOR RCP1"/>
    <property type="match status" value="1"/>
</dbReference>
<keyword evidence="4" id="KW-1185">Reference proteome</keyword>
<feature type="modified residue" description="4-aspartylphosphate" evidence="1">
    <location>
        <position position="63"/>
    </location>
</feature>
<dbReference type="SUPFAM" id="SSF52172">
    <property type="entry name" value="CheY-like"/>
    <property type="match status" value="1"/>
</dbReference>
<dbReference type="SMART" id="SM00448">
    <property type="entry name" value="REC"/>
    <property type="match status" value="1"/>
</dbReference>
<protein>
    <submittedName>
        <fullName evidence="3">Response regulator</fullName>
    </submittedName>
</protein>
<dbReference type="EMBL" id="JBGUAW010000009">
    <property type="protein sequence ID" value="MFA9461945.1"/>
    <property type="molecule type" value="Genomic_DNA"/>
</dbReference>
<evidence type="ECO:0000313" key="3">
    <source>
        <dbReference type="EMBL" id="MFA9461945.1"/>
    </source>
</evidence>
<comment type="caution">
    <text evidence="3">The sequence shown here is derived from an EMBL/GenBank/DDBJ whole genome shotgun (WGS) entry which is preliminary data.</text>
</comment>